<evidence type="ECO:0000256" key="3">
    <source>
        <dbReference type="ARBA" id="ARBA00022827"/>
    </source>
</evidence>
<dbReference type="Proteomes" id="UP000070444">
    <property type="component" value="Unassembled WGS sequence"/>
</dbReference>
<dbReference type="InterPro" id="IPR020946">
    <property type="entry name" value="Flavin_mOase-like"/>
</dbReference>
<reference evidence="6 7" key="1">
    <citation type="journal article" date="2015" name="Genome Biol. Evol.">
        <title>Phylogenomic analyses indicate that early fungi evolved digesting cell walls of algal ancestors of land plants.</title>
        <authorList>
            <person name="Chang Y."/>
            <person name="Wang S."/>
            <person name="Sekimoto S."/>
            <person name="Aerts A.L."/>
            <person name="Choi C."/>
            <person name="Clum A."/>
            <person name="LaButti K.M."/>
            <person name="Lindquist E.A."/>
            <person name="Yee Ngan C."/>
            <person name="Ohm R.A."/>
            <person name="Salamov A.A."/>
            <person name="Grigoriev I.V."/>
            <person name="Spatafora J.W."/>
            <person name="Berbee M.L."/>
        </authorList>
    </citation>
    <scope>NUCLEOTIDE SEQUENCE [LARGE SCALE GENOMIC DNA]</scope>
    <source>
        <strain evidence="6 7">NRRL 28638</strain>
    </source>
</reference>
<name>A0A137P831_CONC2</name>
<evidence type="ECO:0000256" key="1">
    <source>
        <dbReference type="ARBA" id="ARBA00009183"/>
    </source>
</evidence>
<keyword evidence="4" id="KW-0521">NADP</keyword>
<dbReference type="Pfam" id="PF00743">
    <property type="entry name" value="FMO-like"/>
    <property type="match status" value="1"/>
</dbReference>
<protein>
    <submittedName>
        <fullName evidence="6">FAD/NAD(P)-binding domain-containing protein</fullName>
    </submittedName>
</protein>
<sequence>MTQLNNSESNKSSLFLSKFPKKIQKVLVIGLGAGGILSLRNLKKINTNGYINVKCFELSKDCGGVWRYDDRVNLDNKDEFTDNTEFNCTTPMYDGLTTNVPGKIMTINEVPDNKCDDIYPTRHVIWQYLNNLVELDNLKEFVTFETKVLQVTYLIDEKQWKVKSVDMVTREETEELFDCVIDCSGFHNSNNIPNWAGIEDFKKKYPGRLFHSRYYRRASEFRGKSVVVVGKGPSAMNIVQELSYEPCTVTQSSRPFKIHKLGEKIVPQIPNNPDKPPTFVSPIVGFEIDSNTGESNNDRIILEDGTKLSIPDYLIAATGYKFHFAALPNNASDLLQPSNSQVIVDNDTIKNIVLRTIYKFNPTFMTIGMTKMSSLITLWDYQAHIIINTISMANYFHETRDYNPLFELIGDSWMNNEEGDKFDRTIINERYSYPIDLSLRINRAQIILPETYRTEFPIALIDPPSNEWMEEMTRYSLGLPPYNRD</sequence>
<accession>A0A137P831</accession>
<dbReference type="GO" id="GO:0004499">
    <property type="term" value="F:N,N-dimethylaniline monooxygenase activity"/>
    <property type="evidence" value="ECO:0007669"/>
    <property type="project" value="InterPro"/>
</dbReference>
<dbReference type="InterPro" id="IPR050346">
    <property type="entry name" value="FMO-like"/>
</dbReference>
<evidence type="ECO:0000256" key="2">
    <source>
        <dbReference type="ARBA" id="ARBA00022630"/>
    </source>
</evidence>
<dbReference type="PRINTS" id="PR00370">
    <property type="entry name" value="FMOXYGENASE"/>
</dbReference>
<dbReference type="PANTHER" id="PTHR23023">
    <property type="entry name" value="DIMETHYLANILINE MONOOXYGENASE"/>
    <property type="match status" value="1"/>
</dbReference>
<dbReference type="GO" id="GO:0050661">
    <property type="term" value="F:NADP binding"/>
    <property type="evidence" value="ECO:0007669"/>
    <property type="project" value="InterPro"/>
</dbReference>
<evidence type="ECO:0000313" key="6">
    <source>
        <dbReference type="EMBL" id="KXN71142.1"/>
    </source>
</evidence>
<organism evidence="6 7">
    <name type="scientific">Conidiobolus coronatus (strain ATCC 28846 / CBS 209.66 / NRRL 28638)</name>
    <name type="common">Delacroixia coronata</name>
    <dbReference type="NCBI Taxonomy" id="796925"/>
    <lineage>
        <taxon>Eukaryota</taxon>
        <taxon>Fungi</taxon>
        <taxon>Fungi incertae sedis</taxon>
        <taxon>Zoopagomycota</taxon>
        <taxon>Entomophthoromycotina</taxon>
        <taxon>Entomophthoromycetes</taxon>
        <taxon>Entomophthorales</taxon>
        <taxon>Ancylistaceae</taxon>
        <taxon>Conidiobolus</taxon>
    </lineage>
</organism>
<proteinExistence type="inferred from homology"/>
<dbReference type="Gene3D" id="3.50.50.60">
    <property type="entry name" value="FAD/NAD(P)-binding domain"/>
    <property type="match status" value="2"/>
</dbReference>
<keyword evidence="2" id="KW-0285">Flavoprotein</keyword>
<keyword evidence="3" id="KW-0274">FAD</keyword>
<dbReference type="STRING" id="796925.A0A137P831"/>
<dbReference type="OMA" id="HEFREAK"/>
<gene>
    <name evidence="6" type="ORF">CONCODRAFT_170082</name>
</gene>
<dbReference type="InterPro" id="IPR000960">
    <property type="entry name" value="Flavin_mOase"/>
</dbReference>
<evidence type="ECO:0000256" key="4">
    <source>
        <dbReference type="ARBA" id="ARBA00022857"/>
    </source>
</evidence>
<keyword evidence="5" id="KW-0560">Oxidoreductase</keyword>
<dbReference type="GO" id="GO:0050660">
    <property type="term" value="F:flavin adenine dinucleotide binding"/>
    <property type="evidence" value="ECO:0007669"/>
    <property type="project" value="InterPro"/>
</dbReference>
<dbReference type="EMBL" id="KQ964482">
    <property type="protein sequence ID" value="KXN71142.1"/>
    <property type="molecule type" value="Genomic_DNA"/>
</dbReference>
<comment type="similarity">
    <text evidence="1">Belongs to the FMO family.</text>
</comment>
<keyword evidence="7" id="KW-1185">Reference proteome</keyword>
<dbReference type="AlphaFoldDB" id="A0A137P831"/>
<dbReference type="InterPro" id="IPR036188">
    <property type="entry name" value="FAD/NAD-bd_sf"/>
</dbReference>
<dbReference type="OrthoDB" id="66881at2759"/>
<dbReference type="SUPFAM" id="SSF51905">
    <property type="entry name" value="FAD/NAD(P)-binding domain"/>
    <property type="match status" value="1"/>
</dbReference>
<evidence type="ECO:0000256" key="5">
    <source>
        <dbReference type="ARBA" id="ARBA00023002"/>
    </source>
</evidence>
<evidence type="ECO:0000313" key="7">
    <source>
        <dbReference type="Proteomes" id="UP000070444"/>
    </source>
</evidence>